<organism evidence="1 2">
    <name type="scientific">Neorhizobium galegae bv. orientalis str. HAMBI 540</name>
    <dbReference type="NCBI Taxonomy" id="1028800"/>
    <lineage>
        <taxon>Bacteria</taxon>
        <taxon>Pseudomonadati</taxon>
        <taxon>Pseudomonadota</taxon>
        <taxon>Alphaproteobacteria</taxon>
        <taxon>Hyphomicrobiales</taxon>
        <taxon>Rhizobiaceae</taxon>
        <taxon>Rhizobium/Agrobacterium group</taxon>
        <taxon>Neorhizobium</taxon>
    </lineage>
</organism>
<dbReference type="HOGENOM" id="CLU_3357273_0_0_5"/>
<geneLocation type="plasmid" evidence="2">
    <name>II</name>
</geneLocation>
<evidence type="ECO:0000313" key="2">
    <source>
        <dbReference type="Proteomes" id="UP000028181"/>
    </source>
</evidence>
<dbReference type="Proteomes" id="UP000028181">
    <property type="component" value="Plasmid pHAMBI540a"/>
</dbReference>
<proteinExistence type="predicted"/>
<dbReference type="EMBL" id="HG938354">
    <property type="protein sequence ID" value="CDN51324.1"/>
    <property type="molecule type" value="Genomic_DNA"/>
</dbReference>
<reference evidence="2" key="1">
    <citation type="journal article" date="2014" name="BMC Genomics">
        <title>Genome sequencing of two Neorhizobium galegae strains reveals a noeT gene responsible for the unusual acetylation of the nodulation factors.</title>
        <authorList>
            <person name="Osterman J."/>
            <person name="Marsh J."/>
            <person name="Laine P.K."/>
            <person name="Zeng Z."/>
            <person name="Alatalo E."/>
            <person name="Sullivan J.T."/>
            <person name="Young J.P."/>
            <person name="Thomas-Oates J."/>
            <person name="Paulin L."/>
            <person name="Lindstrom K."/>
        </authorList>
    </citation>
    <scope>NUCLEOTIDE SEQUENCE [LARGE SCALE GENOMIC DNA]</scope>
    <source>
        <strain evidence="2">HAMBI 540</strain>
    </source>
</reference>
<accession>A0A068SZR5</accession>
<keyword evidence="1" id="KW-0614">Plasmid</keyword>
<gene>
    <name evidence="1" type="ORF">RG540_PA06480</name>
</gene>
<evidence type="ECO:0000313" key="1">
    <source>
        <dbReference type="EMBL" id="CDN51324.1"/>
    </source>
</evidence>
<dbReference type="eggNOG" id="ENOG50312X3">
    <property type="taxonomic scope" value="Bacteria"/>
</dbReference>
<dbReference type="AlphaFoldDB" id="A0A068SZR5"/>
<sequence>MTANSPDKPIVAPNRRTIETFCDPCKFDPLILKDVK</sequence>
<keyword evidence="2" id="KW-1185">Reference proteome</keyword>
<protein>
    <submittedName>
        <fullName evidence="1">Uncharacterized protein</fullName>
    </submittedName>
</protein>
<name>A0A068SZR5_NEOGA</name>
<dbReference type="KEGG" id="ngg:RG540_PA06480"/>